<feature type="transmembrane region" description="Helical" evidence="1">
    <location>
        <begin position="78"/>
        <end position="101"/>
    </location>
</feature>
<name>A0A3B0Z0B8_9ZZZZ</name>
<feature type="transmembrane region" description="Helical" evidence="1">
    <location>
        <begin position="6"/>
        <end position="30"/>
    </location>
</feature>
<keyword evidence="1" id="KW-0472">Membrane</keyword>
<organism evidence="2">
    <name type="scientific">hydrothermal vent metagenome</name>
    <dbReference type="NCBI Taxonomy" id="652676"/>
    <lineage>
        <taxon>unclassified sequences</taxon>
        <taxon>metagenomes</taxon>
        <taxon>ecological metagenomes</taxon>
    </lineage>
</organism>
<accession>A0A3B0Z0B8</accession>
<dbReference type="EMBL" id="UOFL01000207">
    <property type="protein sequence ID" value="VAW80972.1"/>
    <property type="molecule type" value="Genomic_DNA"/>
</dbReference>
<keyword evidence="1" id="KW-0812">Transmembrane</keyword>
<dbReference type="AlphaFoldDB" id="A0A3B0Z0B8"/>
<keyword evidence="1" id="KW-1133">Transmembrane helix</keyword>
<gene>
    <name evidence="2" type="ORF">MNBD_GAMMA12-3605</name>
</gene>
<feature type="transmembrane region" description="Helical" evidence="1">
    <location>
        <begin position="37"/>
        <end position="58"/>
    </location>
</feature>
<sequence>MIESLLMGFIGLFWILVITSSIGFFMALFIRKVILSTFLTTLLSWLGFMYLDYGMLIHKFNSLNNQRQNFYEYTASNLSIELAASILMFSLVWCAGYSIILKDSGQVSYSRK</sequence>
<protein>
    <submittedName>
        <fullName evidence="2">Uncharacterized protein</fullName>
    </submittedName>
</protein>
<evidence type="ECO:0000313" key="2">
    <source>
        <dbReference type="EMBL" id="VAW80972.1"/>
    </source>
</evidence>
<proteinExistence type="predicted"/>
<evidence type="ECO:0000256" key="1">
    <source>
        <dbReference type="SAM" id="Phobius"/>
    </source>
</evidence>
<reference evidence="2" key="1">
    <citation type="submission" date="2018-06" db="EMBL/GenBank/DDBJ databases">
        <authorList>
            <person name="Zhirakovskaya E."/>
        </authorList>
    </citation>
    <scope>NUCLEOTIDE SEQUENCE</scope>
</reference>